<dbReference type="PANTHER" id="PTHR30624">
    <property type="entry name" value="UNCHARACTERIZED PROTEIN TLDD AND PMBA"/>
    <property type="match status" value="1"/>
</dbReference>
<dbReference type="InterPro" id="IPR045569">
    <property type="entry name" value="Metalloprtase-TldD/E_C"/>
</dbReference>
<evidence type="ECO:0000313" key="3">
    <source>
        <dbReference type="EMBL" id="CAA9326511.1"/>
    </source>
</evidence>
<dbReference type="AlphaFoldDB" id="A0A6J4L889"/>
<comment type="similarity">
    <text evidence="1">Belongs to the peptidase U62 family.</text>
</comment>
<reference evidence="3" key="1">
    <citation type="submission" date="2020-02" db="EMBL/GenBank/DDBJ databases">
        <authorList>
            <person name="Meier V. D."/>
        </authorList>
    </citation>
    <scope>NUCLEOTIDE SEQUENCE</scope>
    <source>
        <strain evidence="3">AVDCRST_MAG93</strain>
    </source>
</reference>
<dbReference type="Gene3D" id="3.30.2290.10">
    <property type="entry name" value="PmbA/TldD superfamily"/>
    <property type="match status" value="1"/>
</dbReference>
<organism evidence="3">
    <name type="scientific">uncultured Chloroflexia bacterium</name>
    <dbReference type="NCBI Taxonomy" id="1672391"/>
    <lineage>
        <taxon>Bacteria</taxon>
        <taxon>Bacillati</taxon>
        <taxon>Chloroflexota</taxon>
        <taxon>Chloroflexia</taxon>
        <taxon>environmental samples</taxon>
    </lineage>
</organism>
<dbReference type="InterPro" id="IPR051463">
    <property type="entry name" value="Peptidase_U62_metallo"/>
</dbReference>
<protein>
    <submittedName>
        <fullName evidence="3">TldD protein, part of TldE/TldD proteolytic complex</fullName>
    </submittedName>
</protein>
<feature type="non-terminal residue" evidence="3">
    <location>
        <position position="1"/>
    </location>
</feature>
<sequence length="424" mass="45379">RIELPAAQRALRSALAGLGAAAQANLNVNAAVHDLEPTQAQVIGPTPYAIEHLTLDEVAAHVHSVHDEVRAWGDSLKVRTGFVINREEWRIMRTDGTDVSYILPRGYCSNSITAQQDGEVHSVGAALSRTGYEIFLDPLERARLLKRSYRAATHAQQLLGAPRYAAGSYPLVMDYAMAKGLAHEAFGHAAETDGMRTSILGSNGQFRRGERMAAPIVSIIDEPLEGDHAYQPFSPNGVLRGRATILDHGILTDALADVFSARSAGARIIDAARAQSYGNVPVPRMTNIRIELPEPLPMTGDFEDQSPEDVRAALLNAGFITAGHPVIYLAGYKGGQVNSAQGDFVFNCGALYQLSAEGPRLYQPGIFSGYSLAALHAIKAGFGPLQLDAMGFCGKAGQSVPSSGGSHYFLYLEADPQVMIGGRS</sequence>
<proteinExistence type="inferred from homology"/>
<dbReference type="GO" id="GO:0005829">
    <property type="term" value="C:cytosol"/>
    <property type="evidence" value="ECO:0007669"/>
    <property type="project" value="TreeGrafter"/>
</dbReference>
<dbReference type="GO" id="GO:0006508">
    <property type="term" value="P:proteolysis"/>
    <property type="evidence" value="ECO:0007669"/>
    <property type="project" value="InterPro"/>
</dbReference>
<dbReference type="InterPro" id="IPR035068">
    <property type="entry name" value="TldD/PmbA_N"/>
</dbReference>
<evidence type="ECO:0000256" key="1">
    <source>
        <dbReference type="ARBA" id="ARBA00005836"/>
    </source>
</evidence>
<dbReference type="PANTHER" id="PTHR30624:SF4">
    <property type="entry name" value="METALLOPROTEASE TLDD"/>
    <property type="match status" value="1"/>
</dbReference>
<dbReference type="GO" id="GO:0008237">
    <property type="term" value="F:metallopeptidase activity"/>
    <property type="evidence" value="ECO:0007669"/>
    <property type="project" value="InterPro"/>
</dbReference>
<feature type="domain" description="Metalloprotease TldD/E C-terminal" evidence="2">
    <location>
        <begin position="167"/>
        <end position="351"/>
    </location>
</feature>
<name>A0A6J4L889_9CHLR</name>
<accession>A0A6J4L889</accession>
<dbReference type="EMBL" id="CADCTR010002010">
    <property type="protein sequence ID" value="CAA9326511.1"/>
    <property type="molecule type" value="Genomic_DNA"/>
</dbReference>
<gene>
    <name evidence="3" type="ORF">AVDCRST_MAG93-5988</name>
</gene>
<dbReference type="Pfam" id="PF19289">
    <property type="entry name" value="PmbA_TldD_3rd"/>
    <property type="match status" value="1"/>
</dbReference>
<dbReference type="SUPFAM" id="SSF111283">
    <property type="entry name" value="Putative modulator of DNA gyrase, PmbA/TldD"/>
    <property type="match status" value="1"/>
</dbReference>
<dbReference type="InterPro" id="IPR036059">
    <property type="entry name" value="TldD/PmbA_sf"/>
</dbReference>
<evidence type="ECO:0000259" key="2">
    <source>
        <dbReference type="Pfam" id="PF19289"/>
    </source>
</evidence>